<protein>
    <recommendedName>
        <fullName evidence="3">SGNH hydrolase-type esterase domain-containing protein</fullName>
    </recommendedName>
</protein>
<dbReference type="AlphaFoldDB" id="A0AAE7NT35"/>
<evidence type="ECO:0000313" key="1">
    <source>
        <dbReference type="EMBL" id="QOZ70652.1"/>
    </source>
</evidence>
<reference evidence="1 2" key="1">
    <citation type="submission" date="2018-06" db="EMBL/GenBank/DDBJ databases">
        <title>Comparative genomics of Bradyrhizobium nodulating Arachidis hypogaea.</title>
        <authorList>
            <person name="Li Y."/>
        </authorList>
    </citation>
    <scope>NUCLEOTIDE SEQUENCE [LARGE SCALE GENOMIC DNA]</scope>
    <source>
        <strain evidence="1 2">CCBAU 051107</strain>
    </source>
</reference>
<organism evidence="1 2">
    <name type="scientific">Bradyrhizobium arachidis</name>
    <dbReference type="NCBI Taxonomy" id="858423"/>
    <lineage>
        <taxon>Bacteria</taxon>
        <taxon>Pseudomonadati</taxon>
        <taxon>Pseudomonadota</taxon>
        <taxon>Alphaproteobacteria</taxon>
        <taxon>Hyphomicrobiales</taxon>
        <taxon>Nitrobacteraceae</taxon>
        <taxon>Bradyrhizobium</taxon>
    </lineage>
</organism>
<dbReference type="InterPro" id="IPR001087">
    <property type="entry name" value="GDSL"/>
</dbReference>
<dbReference type="Gene3D" id="3.40.50.1110">
    <property type="entry name" value="SGNH hydrolase"/>
    <property type="match status" value="1"/>
</dbReference>
<dbReference type="Pfam" id="PF00657">
    <property type="entry name" value="Lipase_GDSL"/>
    <property type="match status" value="1"/>
</dbReference>
<dbReference type="KEGG" id="barh:WN72_33370"/>
<dbReference type="RefSeq" id="WP_092213124.1">
    <property type="nucleotide sequence ID" value="NZ_FPBQ01000003.1"/>
</dbReference>
<sequence length="176" mass="18835">MAFGASFSELQRMRARFGEVTRHQFQDHQDVRKTIIRSSLDGLDRPIVVLGDSLIEMADFPKALCGKPVVSGGIGGATTSDFLRVGPEILASSKPAAVVVALGANDGNDPLQKQRTSDLLREIGKLSPVVITMSTKREEFNRSDLGKDGVHLTRSASAAFVSRITAPVERGLGGCD</sequence>
<dbReference type="InterPro" id="IPR036514">
    <property type="entry name" value="SGNH_hydro_sf"/>
</dbReference>
<evidence type="ECO:0008006" key="3">
    <source>
        <dbReference type="Google" id="ProtNLM"/>
    </source>
</evidence>
<dbReference type="GO" id="GO:0016788">
    <property type="term" value="F:hydrolase activity, acting on ester bonds"/>
    <property type="evidence" value="ECO:0007669"/>
    <property type="project" value="InterPro"/>
</dbReference>
<accession>A0AAE7NT35</accession>
<dbReference type="EMBL" id="CP030050">
    <property type="protein sequence ID" value="QOZ70652.1"/>
    <property type="molecule type" value="Genomic_DNA"/>
</dbReference>
<name>A0AAE7NT35_9BRAD</name>
<evidence type="ECO:0000313" key="2">
    <source>
        <dbReference type="Proteomes" id="UP000594015"/>
    </source>
</evidence>
<dbReference type="SUPFAM" id="SSF52266">
    <property type="entry name" value="SGNH hydrolase"/>
    <property type="match status" value="1"/>
</dbReference>
<dbReference type="Proteomes" id="UP000594015">
    <property type="component" value="Chromosome"/>
</dbReference>
<gene>
    <name evidence="1" type="ORF">WN72_33370</name>
</gene>
<proteinExistence type="predicted"/>